<dbReference type="AlphaFoldDB" id="A0AA39CZZ9"/>
<keyword evidence="1" id="KW-0812">Transmembrane</keyword>
<name>A0AA39CZZ9_9EURO</name>
<reference evidence="2" key="1">
    <citation type="submission" date="2022-10" db="EMBL/GenBank/DDBJ databases">
        <title>Culturing micro-colonial fungi from biological soil crusts in the Mojave desert and describing Neophaeococcomyces mojavensis, and introducing the new genera and species Taxawa tesnikishii.</title>
        <authorList>
            <person name="Kurbessoian T."/>
            <person name="Stajich J.E."/>
        </authorList>
    </citation>
    <scope>NUCLEOTIDE SEQUENCE</scope>
    <source>
        <strain evidence="2">TK_35</strain>
    </source>
</reference>
<keyword evidence="1" id="KW-1133">Transmembrane helix</keyword>
<keyword evidence="1" id="KW-0472">Membrane</keyword>
<comment type="caution">
    <text evidence="2">The sequence shown here is derived from an EMBL/GenBank/DDBJ whole genome shotgun (WGS) entry which is preliminary data.</text>
</comment>
<evidence type="ECO:0000313" key="2">
    <source>
        <dbReference type="EMBL" id="KAJ9636584.1"/>
    </source>
</evidence>
<proteinExistence type="predicted"/>
<sequence>MDDSRDPVPSAMAARTFSTSTDITLVASNPTVKPPVPQLTDYVLPLVIRDLFDNPSNFQADSNLDILQVSKHKQGWHAGVSDKKYREIWTDTKENCDASVPSLFLVSVFHHLAADRRFNPETLQDILGRPDYWSATKSVRGSSNNTEVGCQFARWRMTSRWDNSKGPLAPFTIAFQHDPQASFTLYVVAGDPIDSCMTSIKQSMGFVEGLGPCKATITAQARTAQNPFLLLAKSMQTSFEQAKHYVDIVKDGLMGQIGKVNDYNAVRHKYTDDPKDLQRFWKDEGRKRLEVITEQLHSVSQTIDSGMANTDMSIRLTEVVKAAFEAKYTSTALHMSEGDRDVGDLIEYLSNSWHCEMNWLKTYKARKDTTMNFVFNAVTQQDSAISIDMNRKMSRDSSSMNAITILTMVFLPATFVSAVFDSGILAPEVQQDYFKSPLFWPYIATVVPFTVGVLVLWLNRKTLEKVADKISQGFTNLSTRLCKARVKRASKEKTEKHMV</sequence>
<dbReference type="Proteomes" id="UP001172681">
    <property type="component" value="Unassembled WGS sequence"/>
</dbReference>
<protein>
    <submittedName>
        <fullName evidence="2">Uncharacterized protein</fullName>
    </submittedName>
</protein>
<feature type="transmembrane region" description="Helical" evidence="1">
    <location>
        <begin position="439"/>
        <end position="459"/>
    </location>
</feature>
<dbReference type="EMBL" id="JAPDRN010000028">
    <property type="protein sequence ID" value="KAJ9636584.1"/>
    <property type="molecule type" value="Genomic_DNA"/>
</dbReference>
<keyword evidence="3" id="KW-1185">Reference proteome</keyword>
<feature type="transmembrane region" description="Helical" evidence="1">
    <location>
        <begin position="399"/>
        <end position="419"/>
    </location>
</feature>
<organism evidence="2 3">
    <name type="scientific">Knufia peltigerae</name>
    <dbReference type="NCBI Taxonomy" id="1002370"/>
    <lineage>
        <taxon>Eukaryota</taxon>
        <taxon>Fungi</taxon>
        <taxon>Dikarya</taxon>
        <taxon>Ascomycota</taxon>
        <taxon>Pezizomycotina</taxon>
        <taxon>Eurotiomycetes</taxon>
        <taxon>Chaetothyriomycetidae</taxon>
        <taxon>Chaetothyriales</taxon>
        <taxon>Trichomeriaceae</taxon>
        <taxon>Knufia</taxon>
    </lineage>
</organism>
<dbReference type="Gene3D" id="1.20.58.340">
    <property type="entry name" value="Magnesium transport protein CorA, transmembrane region"/>
    <property type="match status" value="1"/>
</dbReference>
<gene>
    <name evidence="2" type="ORF">H2204_005184</name>
</gene>
<accession>A0AA39CZZ9</accession>
<evidence type="ECO:0000313" key="3">
    <source>
        <dbReference type="Proteomes" id="UP001172681"/>
    </source>
</evidence>
<evidence type="ECO:0000256" key="1">
    <source>
        <dbReference type="SAM" id="Phobius"/>
    </source>
</evidence>